<sequence>MSKTLYFNFHLFNGQDDQIKKHAWMVVDNDKGTIEEIGNQDQPKIKSKVNLKGKYVMPGMINVHTHITFNPNSPSGDTDVDEIRSTVRAIRHLHELLESGVTTIRGCGATYNIDIVLEKLRAKGKLKHVPTILPAGKPFGITGGHSDLPNWGYHCDSVDAIRHDVRVGIKKGAKAIKVMATGGVITPQDSMFNPQLSIEDMKTAVEEAHHKGLIVASHAEANPGLKNAIEAGVDSIEHGFEINDEEIDEMLKQKTFLTSTLECNWAMNTNKVPKWEKDKLKKCWSMLIPNIKHAWHRGVPVTVGTDAGCAFTYFDATAKEFELFVKYMAVGNFEALQANVNSAKLIERCQQFNEKIGILKPGYNADFLVLDHDPLKDVKAIQQKGLGVYKKGIKEC</sequence>
<dbReference type="SUPFAM" id="SSF51556">
    <property type="entry name" value="Metallo-dependent hydrolases"/>
    <property type="match status" value="1"/>
</dbReference>
<dbReference type="InterPro" id="IPR011059">
    <property type="entry name" value="Metal-dep_hydrolase_composite"/>
</dbReference>
<organism evidence="2 3">
    <name type="scientific">Philodulcilactobacillus myokoensis</name>
    <dbReference type="NCBI Taxonomy" id="2929573"/>
    <lineage>
        <taxon>Bacteria</taxon>
        <taxon>Bacillati</taxon>
        <taxon>Bacillota</taxon>
        <taxon>Bacilli</taxon>
        <taxon>Lactobacillales</taxon>
        <taxon>Lactobacillaceae</taxon>
        <taxon>Philodulcilactobacillus</taxon>
    </lineage>
</organism>
<evidence type="ECO:0000313" key="3">
    <source>
        <dbReference type="Proteomes" id="UP001144204"/>
    </source>
</evidence>
<dbReference type="AlphaFoldDB" id="A0A9W6B238"/>
<dbReference type="EMBL" id="BRPL01000004">
    <property type="protein sequence ID" value="GLB47537.1"/>
    <property type="molecule type" value="Genomic_DNA"/>
</dbReference>
<dbReference type="PANTHER" id="PTHR43135:SF3">
    <property type="entry name" value="ALPHA-D-RIBOSE 1-METHYLPHOSPHONATE 5-TRIPHOSPHATE DIPHOSPHATASE"/>
    <property type="match status" value="1"/>
</dbReference>
<dbReference type="InterPro" id="IPR057744">
    <property type="entry name" value="OTAase-like"/>
</dbReference>
<name>A0A9W6B238_9LACO</name>
<keyword evidence="3" id="KW-1185">Reference proteome</keyword>
<dbReference type="InterPro" id="IPR032466">
    <property type="entry name" value="Metal_Hydrolase"/>
</dbReference>
<comment type="caution">
    <text evidence="2">The sequence shown here is derived from an EMBL/GenBank/DDBJ whole genome shotgun (WGS) entry which is preliminary data.</text>
</comment>
<proteinExistence type="predicted"/>
<dbReference type="RefSeq" id="WP_286137074.1">
    <property type="nucleotide sequence ID" value="NZ_BRPL01000004.1"/>
</dbReference>
<dbReference type="InterPro" id="IPR006680">
    <property type="entry name" value="Amidohydro-rel"/>
</dbReference>
<dbReference type="GO" id="GO:0016810">
    <property type="term" value="F:hydrolase activity, acting on carbon-nitrogen (but not peptide) bonds"/>
    <property type="evidence" value="ECO:0007669"/>
    <property type="project" value="InterPro"/>
</dbReference>
<evidence type="ECO:0000259" key="1">
    <source>
        <dbReference type="Pfam" id="PF01979"/>
    </source>
</evidence>
<dbReference type="PANTHER" id="PTHR43135">
    <property type="entry name" value="ALPHA-D-RIBOSE 1-METHYLPHOSPHONATE 5-TRIPHOSPHATE DIPHOSPHATASE"/>
    <property type="match status" value="1"/>
</dbReference>
<reference evidence="2" key="2">
    <citation type="journal article" date="2023" name="PLoS ONE">
        <title>Philodulcilactobacillus myokoensis gen. nov., sp. nov., a fructophilic, acidophilic, and agar-phobic lactic acid bacterium isolated from fermented vegetable extracts.</title>
        <authorList>
            <person name="Kouya T."/>
            <person name="Ishiyama Y."/>
            <person name="Ohashi S."/>
            <person name="Kumakubo R."/>
            <person name="Yamazaki T."/>
            <person name="Otaki T."/>
        </authorList>
    </citation>
    <scope>NUCLEOTIDE SEQUENCE</scope>
    <source>
        <strain evidence="2">WR16-4</strain>
    </source>
</reference>
<dbReference type="CDD" id="cd01299">
    <property type="entry name" value="Met_dep_hydrolase_A"/>
    <property type="match status" value="1"/>
</dbReference>
<protein>
    <submittedName>
        <fullName evidence="2">Amidohydrolase</fullName>
    </submittedName>
</protein>
<dbReference type="Pfam" id="PF01979">
    <property type="entry name" value="Amidohydro_1"/>
    <property type="match status" value="1"/>
</dbReference>
<feature type="domain" description="Amidohydrolase-related" evidence="1">
    <location>
        <begin position="55"/>
        <end position="388"/>
    </location>
</feature>
<dbReference type="Gene3D" id="3.20.20.140">
    <property type="entry name" value="Metal-dependent hydrolases"/>
    <property type="match status" value="1"/>
</dbReference>
<dbReference type="Gene3D" id="2.30.40.10">
    <property type="entry name" value="Urease, subunit C, domain 1"/>
    <property type="match status" value="1"/>
</dbReference>
<gene>
    <name evidence="2" type="ORF">WR164_15160</name>
</gene>
<accession>A0A9W6B238</accession>
<evidence type="ECO:0000313" key="2">
    <source>
        <dbReference type="EMBL" id="GLB47537.1"/>
    </source>
</evidence>
<reference evidence="2" key="1">
    <citation type="submission" date="2022-07" db="EMBL/GenBank/DDBJ databases">
        <authorList>
            <person name="Kouya T."/>
            <person name="Ishiyama Y."/>
        </authorList>
    </citation>
    <scope>NUCLEOTIDE SEQUENCE</scope>
    <source>
        <strain evidence="2">WR16-4</strain>
    </source>
</reference>
<dbReference type="InterPro" id="IPR051781">
    <property type="entry name" value="Metallo-dep_Hydrolase"/>
</dbReference>
<dbReference type="Proteomes" id="UP001144204">
    <property type="component" value="Unassembled WGS sequence"/>
</dbReference>
<dbReference type="SUPFAM" id="SSF51338">
    <property type="entry name" value="Composite domain of metallo-dependent hydrolases"/>
    <property type="match status" value="1"/>
</dbReference>